<dbReference type="AlphaFoldDB" id="A0A0L8FPF6"/>
<accession>A0A0L8FPF6</accession>
<organism evidence="1">
    <name type="scientific">Octopus bimaculoides</name>
    <name type="common">California two-spotted octopus</name>
    <dbReference type="NCBI Taxonomy" id="37653"/>
    <lineage>
        <taxon>Eukaryota</taxon>
        <taxon>Metazoa</taxon>
        <taxon>Spiralia</taxon>
        <taxon>Lophotrochozoa</taxon>
        <taxon>Mollusca</taxon>
        <taxon>Cephalopoda</taxon>
        <taxon>Coleoidea</taxon>
        <taxon>Octopodiformes</taxon>
        <taxon>Octopoda</taxon>
        <taxon>Incirrata</taxon>
        <taxon>Octopodidae</taxon>
        <taxon>Octopus</taxon>
    </lineage>
</organism>
<name>A0A0L8FPF6_OCTBM</name>
<evidence type="ECO:0000313" key="1">
    <source>
        <dbReference type="EMBL" id="KOF66533.1"/>
    </source>
</evidence>
<sequence length="54" mass="6253">MNQASNITLTVYLRRRLSVMAIQACKLSANCMTSSWYLKNSVTSRNVSLEKKWR</sequence>
<dbReference type="EMBL" id="KQ427973">
    <property type="protein sequence ID" value="KOF66533.1"/>
    <property type="molecule type" value="Genomic_DNA"/>
</dbReference>
<protein>
    <submittedName>
        <fullName evidence="1">Uncharacterized protein</fullName>
    </submittedName>
</protein>
<reference evidence="1" key="1">
    <citation type="submission" date="2015-07" db="EMBL/GenBank/DDBJ databases">
        <title>MeaNS - Measles Nucleotide Surveillance Program.</title>
        <authorList>
            <person name="Tran T."/>
            <person name="Druce J."/>
        </authorList>
    </citation>
    <scope>NUCLEOTIDE SEQUENCE</scope>
    <source>
        <strain evidence="1">UCB-OBI-ISO-001</strain>
        <tissue evidence="1">Gonad</tissue>
    </source>
</reference>
<proteinExistence type="predicted"/>
<gene>
    <name evidence="1" type="ORF">OCBIM_22012020mg</name>
</gene>